<dbReference type="AlphaFoldDB" id="A0AAV4PEZ6"/>
<gene>
    <name evidence="1" type="primary">AVEN_151147_1</name>
    <name evidence="1" type="ORF">CDAR_393801</name>
</gene>
<dbReference type="SUPFAM" id="SSF52047">
    <property type="entry name" value="RNI-like"/>
    <property type="match status" value="1"/>
</dbReference>
<dbReference type="PANTHER" id="PTHR13318">
    <property type="entry name" value="PARTNER OF PAIRED, ISOFORM B-RELATED"/>
    <property type="match status" value="1"/>
</dbReference>
<evidence type="ECO:0000313" key="2">
    <source>
        <dbReference type="Proteomes" id="UP001054837"/>
    </source>
</evidence>
<accession>A0AAV4PEZ6</accession>
<dbReference type="GO" id="GO:0031146">
    <property type="term" value="P:SCF-dependent proteasomal ubiquitin-dependent protein catabolic process"/>
    <property type="evidence" value="ECO:0007669"/>
    <property type="project" value="TreeGrafter"/>
</dbReference>
<comment type="caution">
    <text evidence="1">The sequence shown here is derived from an EMBL/GenBank/DDBJ whole genome shotgun (WGS) entry which is preliminary data.</text>
</comment>
<dbReference type="GO" id="GO:0019005">
    <property type="term" value="C:SCF ubiquitin ligase complex"/>
    <property type="evidence" value="ECO:0007669"/>
    <property type="project" value="TreeGrafter"/>
</dbReference>
<keyword evidence="2" id="KW-1185">Reference proteome</keyword>
<sequence>MSEEIVQDVFCCYVDFPMNGFKAIDINLLLTSGRLMHVMFVNIPLGTENIDLLRLMLGCRGLKSVTLVNTGIPPRHSRKVTKQLEKFLTSSAASSLEQLHTSIPFDLRVLRGCTYLHNLKLHFVPRQPLSDILIVENFEKKPNECLRVFTICRAHVANFMRYGDLADILAYCPKLETFGNIEVFSILSKMSDSKLLLPPYQLRKCFLNRNSPPVRNLNPSHDYVEDMEDIENQDEKRDVSIVASACPNLEELHVQMSQEHFSDIFSRLSLFENLNLLEIESVHFQSRFHSELNYLTELGSRLRHLAIYGINCVNLYSVLTFCPKLESLRVDNDGTFLTWESFPNDFENLKRLSCTNLNACGHYNLITLFLKCPNLEELFLKDATFFDDHFVSVIRENEALKKIKMCFIFNSTISENWIEVLVDNFNDLEKLALTTSVMPDEETIEAVANAADVSVDIFESYNDVLFMEFFERKKPYCE</sequence>
<dbReference type="Gene3D" id="3.80.10.10">
    <property type="entry name" value="Ribonuclease Inhibitor"/>
    <property type="match status" value="1"/>
</dbReference>
<organism evidence="1 2">
    <name type="scientific">Caerostris darwini</name>
    <dbReference type="NCBI Taxonomy" id="1538125"/>
    <lineage>
        <taxon>Eukaryota</taxon>
        <taxon>Metazoa</taxon>
        <taxon>Ecdysozoa</taxon>
        <taxon>Arthropoda</taxon>
        <taxon>Chelicerata</taxon>
        <taxon>Arachnida</taxon>
        <taxon>Araneae</taxon>
        <taxon>Araneomorphae</taxon>
        <taxon>Entelegynae</taxon>
        <taxon>Araneoidea</taxon>
        <taxon>Araneidae</taxon>
        <taxon>Caerostris</taxon>
    </lineage>
</organism>
<dbReference type="InterPro" id="IPR032675">
    <property type="entry name" value="LRR_dom_sf"/>
</dbReference>
<name>A0AAV4PEZ6_9ARAC</name>
<protein>
    <submittedName>
        <fullName evidence="1">Uncharacterized protein</fullName>
    </submittedName>
</protein>
<dbReference type="EMBL" id="BPLQ01002691">
    <property type="protein sequence ID" value="GIX94988.1"/>
    <property type="molecule type" value="Genomic_DNA"/>
</dbReference>
<dbReference type="Proteomes" id="UP001054837">
    <property type="component" value="Unassembled WGS sequence"/>
</dbReference>
<proteinExistence type="predicted"/>
<reference evidence="1 2" key="1">
    <citation type="submission" date="2021-06" db="EMBL/GenBank/DDBJ databases">
        <title>Caerostris darwini draft genome.</title>
        <authorList>
            <person name="Kono N."/>
            <person name="Arakawa K."/>
        </authorList>
    </citation>
    <scope>NUCLEOTIDE SEQUENCE [LARGE SCALE GENOMIC DNA]</scope>
</reference>
<evidence type="ECO:0000313" key="1">
    <source>
        <dbReference type="EMBL" id="GIX94988.1"/>
    </source>
</evidence>